<reference evidence="11" key="1">
    <citation type="journal article" date="2018" name="PLoS ONE">
        <title>Chinook salmon (Oncorhynchus tshawytscha) genome and transcriptome.</title>
        <authorList>
            <person name="Christensen K.A."/>
            <person name="Leong J.S."/>
            <person name="Sakhrani D."/>
            <person name="Biagi C.A."/>
            <person name="Minkley D.R."/>
            <person name="Withler R.E."/>
            <person name="Rondeau E.B."/>
            <person name="Koop B.F."/>
            <person name="Devlin R.H."/>
        </authorList>
    </citation>
    <scope>NUCLEOTIDE SEQUENCE [LARGE SCALE GENOMIC DNA]</scope>
</reference>
<evidence type="ECO:0008006" key="12">
    <source>
        <dbReference type="Google" id="ProtNLM"/>
    </source>
</evidence>
<evidence type="ECO:0000259" key="7">
    <source>
        <dbReference type="PROSITE" id="PS50178"/>
    </source>
</evidence>
<dbReference type="PROSITE" id="PS50866">
    <property type="entry name" value="GOLD"/>
    <property type="match status" value="1"/>
</dbReference>
<dbReference type="Ensembl" id="ENSOTST00005193428.1">
    <property type="protein sequence ID" value="ENSOTSP00005116647.1"/>
    <property type="gene ID" value="ENSOTSG00005068998.1"/>
</dbReference>
<dbReference type="Gene3D" id="2.60.120.680">
    <property type="entry name" value="GOLD domain"/>
    <property type="match status" value="1"/>
</dbReference>
<feature type="coiled-coil region" evidence="5">
    <location>
        <begin position="675"/>
        <end position="709"/>
    </location>
</feature>
<dbReference type="InterPro" id="IPR011011">
    <property type="entry name" value="Znf_FYVE_PHD"/>
</dbReference>
<evidence type="ECO:0000313" key="10">
    <source>
        <dbReference type="Ensembl" id="ENSOTSP00005116647.1"/>
    </source>
</evidence>
<evidence type="ECO:0000313" key="11">
    <source>
        <dbReference type="Proteomes" id="UP000694402"/>
    </source>
</evidence>
<feature type="compositionally biased region" description="Polar residues" evidence="6">
    <location>
        <begin position="598"/>
        <end position="613"/>
    </location>
</feature>
<dbReference type="SUPFAM" id="SSF140741">
    <property type="entry name" value="RUN domain-like"/>
    <property type="match status" value="1"/>
</dbReference>
<name>A0AAZ3PIT8_ONCTS</name>
<dbReference type="InterPro" id="IPR013083">
    <property type="entry name" value="Znf_RING/FYVE/PHD"/>
</dbReference>
<evidence type="ECO:0000256" key="6">
    <source>
        <dbReference type="SAM" id="MobiDB-lite"/>
    </source>
</evidence>
<feature type="coiled-coil region" evidence="5">
    <location>
        <begin position="899"/>
        <end position="944"/>
    </location>
</feature>
<dbReference type="InterPro" id="IPR037213">
    <property type="entry name" value="Run_dom_sf"/>
</dbReference>
<feature type="coiled-coil region" evidence="5">
    <location>
        <begin position="753"/>
        <end position="841"/>
    </location>
</feature>
<feature type="region of interest" description="Disordered" evidence="6">
    <location>
        <begin position="563"/>
        <end position="613"/>
    </location>
</feature>
<organism evidence="10 11">
    <name type="scientific">Oncorhynchus tshawytscha</name>
    <name type="common">Chinook salmon</name>
    <name type="synonym">Salmo tshawytscha</name>
    <dbReference type="NCBI Taxonomy" id="74940"/>
    <lineage>
        <taxon>Eukaryota</taxon>
        <taxon>Metazoa</taxon>
        <taxon>Chordata</taxon>
        <taxon>Craniata</taxon>
        <taxon>Vertebrata</taxon>
        <taxon>Euteleostomi</taxon>
        <taxon>Actinopterygii</taxon>
        <taxon>Neopterygii</taxon>
        <taxon>Teleostei</taxon>
        <taxon>Protacanthopterygii</taxon>
        <taxon>Salmoniformes</taxon>
        <taxon>Salmonidae</taxon>
        <taxon>Salmoninae</taxon>
        <taxon>Oncorhynchus</taxon>
    </lineage>
</organism>
<keyword evidence="2 4" id="KW-0863">Zinc-finger</keyword>
<dbReference type="FunFam" id="1.20.58.900:FF:000010">
    <property type="entry name" value="FYVE and coiled-coil domain containing 1"/>
    <property type="match status" value="1"/>
</dbReference>
<dbReference type="InterPro" id="IPR004012">
    <property type="entry name" value="Run_dom"/>
</dbReference>
<dbReference type="PROSITE" id="PS50826">
    <property type="entry name" value="RUN"/>
    <property type="match status" value="1"/>
</dbReference>
<evidence type="ECO:0000256" key="4">
    <source>
        <dbReference type="PROSITE-ProRule" id="PRU00091"/>
    </source>
</evidence>
<sequence>MFRIIYRGCYCSLHYKLWQCSLCDSLQPIAGSLTPPILATDLSTTIMCNKTSVGENQLQRIIRDLHEAVTELSMEHRETGEPITDDSPNLHKLSYKLEYLLQFDQKEKADFLGSRKEYWDYFRECLAKTRGVNDGLRFVKAIPELKTSLGKGRAFLRYSLVHQRLADTLQQCLLNHKVTSEWYFARSPFLKSHLSSDIISHLYVLNKVQFDVASRGHDLDADWPTFARRTLGSNSAHLWKPPSRCSSVNSLVSYSGVLQEGEERDSTLQQTQVLQEGEERDSTLQQTQVLQEGEERDSTLQQTQVLQEKEGDSTLQQTQVLQEKERDSTLQQTQVLQEKERDSTLQQTQVLQEKERDSTLQQTQVLQEGEERDSTLQQTQVLQEGEERDSTLQQTQVLQEGEERDAALQQTQVLQEGEERDSMLQQTQVLQEGEERDSTLQQTQVLQEGEERDSMLQQTQVLQEGEERDAALQQTQVLQEGEERDAALQQTQVLQEEEREVQEKREMQEEKEGEDRKVQEKREMQEEKEGEDRKEKMEVQEEREVQEWKAMEKQLQELRKELRSRDRELTESREKSRQLEEENTDRLTGGLSMEKNQHLSSKSEPQTQDLSPCPQTLQLLHPAVLVAQLQRSQREVLRLQTEVVELRARLQLGAELQIRSQVEGLYRQQVEELLLAQEREEALGQEHLLASAREELHSLKTRYEGLALEHGDIREALDHANRETAELRVHMCRLTAQNEEARERWEALSNRFQEELNTSMTSLQQENLGLQEQLLKEREEKGRLGKEEQGKVRAQKEAQQEEIQALRYQLSNQTINHQTQLQVLSEELKTVRSEVEVEQENNLYLKTKLEEMEVRHKHTHTFFSSSHSFLTSTLQDLLTTEHVVFVVQSENLVVSQWSCEELREGLRKACQDKQSYELRTSAELDDLYRTKINLEERLIELIREKDGLWQKSDALEFEQKLRAEEQTKRDTCSNTSHCLSCSSPFSWWLHRHTCRLCGHGFCYYCCSNTVSLMEGGARERCCSVCYSQHSAVVERHPQEDTCTPDPNWSNVMFLLITLSLSDLAVPRADDGAYGIITEEEVNYVSNSDSLSFTACSPHTNPQGAAELNGGASTAETTSEDLPDQTGAVQDAEICLLRSGELTLHVPFSVEEISVFGDGLRELFIRSGCYSSIPITGSTLGATIHWLFTSPPKSISFSVLYSVLSLFQVLIPLTRCQSHKETMTGELIVRNTGEYTLIFDNSFSRYTHLYPHTSIHTQVYNSFSRYTHTSMHTHICAHTGR</sequence>
<dbReference type="AlphaFoldDB" id="A0AAZ3PIT8"/>
<dbReference type="Pfam" id="PF02759">
    <property type="entry name" value="RUN"/>
    <property type="match status" value="1"/>
</dbReference>
<dbReference type="GO" id="GO:0008270">
    <property type="term" value="F:zinc ion binding"/>
    <property type="evidence" value="ECO:0007669"/>
    <property type="project" value="UniProtKB-KW"/>
</dbReference>
<dbReference type="InterPro" id="IPR036598">
    <property type="entry name" value="GOLD_dom_sf"/>
</dbReference>
<dbReference type="PROSITE" id="PS50178">
    <property type="entry name" value="ZF_FYVE"/>
    <property type="match status" value="1"/>
</dbReference>
<reference evidence="10" key="3">
    <citation type="submission" date="2025-09" db="UniProtKB">
        <authorList>
            <consortium name="Ensembl"/>
        </authorList>
    </citation>
    <scope>IDENTIFICATION</scope>
</reference>
<reference evidence="10" key="2">
    <citation type="submission" date="2025-08" db="UniProtKB">
        <authorList>
            <consortium name="Ensembl"/>
        </authorList>
    </citation>
    <scope>IDENTIFICATION</scope>
</reference>
<dbReference type="InterPro" id="IPR000306">
    <property type="entry name" value="Znf_FYVE"/>
</dbReference>
<feature type="domain" description="GOLD" evidence="9">
    <location>
        <begin position="1114"/>
        <end position="1258"/>
    </location>
</feature>
<proteinExistence type="predicted"/>
<evidence type="ECO:0000259" key="8">
    <source>
        <dbReference type="PROSITE" id="PS50826"/>
    </source>
</evidence>
<keyword evidence="5" id="KW-0175">Coiled coil</keyword>
<dbReference type="SUPFAM" id="SSF57903">
    <property type="entry name" value="FYVE/PHD zinc finger"/>
    <property type="match status" value="1"/>
</dbReference>
<dbReference type="PANTHER" id="PTHR46753">
    <property type="entry name" value="FYVE AND COILED-COIL DOMAIN-CONTAINING PROTEIN 1"/>
    <property type="match status" value="1"/>
</dbReference>
<feature type="region of interest" description="Disordered" evidence="6">
    <location>
        <begin position="1103"/>
        <end position="1123"/>
    </location>
</feature>
<feature type="domain" description="RUN" evidence="8">
    <location>
        <begin position="84"/>
        <end position="217"/>
    </location>
</feature>
<dbReference type="SUPFAM" id="SSF101576">
    <property type="entry name" value="Supernatant protein factor (SPF), C-terminal domain"/>
    <property type="match status" value="1"/>
</dbReference>
<feature type="domain" description="FYVE-type" evidence="7">
    <location>
        <begin position="972"/>
        <end position="1030"/>
    </location>
</feature>
<dbReference type="GO" id="GO:0005776">
    <property type="term" value="C:autophagosome"/>
    <property type="evidence" value="ECO:0007669"/>
    <property type="project" value="TreeGrafter"/>
</dbReference>
<dbReference type="GO" id="GO:0005770">
    <property type="term" value="C:late endosome"/>
    <property type="evidence" value="ECO:0007669"/>
    <property type="project" value="TreeGrafter"/>
</dbReference>
<evidence type="ECO:0000256" key="3">
    <source>
        <dbReference type="ARBA" id="ARBA00022833"/>
    </source>
</evidence>
<keyword evidence="3" id="KW-0862">Zinc</keyword>
<dbReference type="Proteomes" id="UP000694402">
    <property type="component" value="Unassembled WGS sequence"/>
</dbReference>
<evidence type="ECO:0000259" key="9">
    <source>
        <dbReference type="PROSITE" id="PS50866"/>
    </source>
</evidence>
<dbReference type="InterPro" id="IPR047336">
    <property type="entry name" value="RUN_FYCO1"/>
</dbReference>
<accession>A0AAZ3PIT8</accession>
<dbReference type="SMART" id="SM00064">
    <property type="entry name" value="FYVE"/>
    <property type="match status" value="1"/>
</dbReference>
<dbReference type="CDD" id="cd17698">
    <property type="entry name" value="RUN_FYCO1"/>
    <property type="match status" value="1"/>
</dbReference>
<dbReference type="GO" id="GO:1901098">
    <property type="term" value="P:positive regulation of autophagosome maturation"/>
    <property type="evidence" value="ECO:0007669"/>
    <property type="project" value="TreeGrafter"/>
</dbReference>
<evidence type="ECO:0000256" key="1">
    <source>
        <dbReference type="ARBA" id="ARBA00022723"/>
    </source>
</evidence>
<dbReference type="InterPro" id="IPR009038">
    <property type="entry name" value="GOLD_dom"/>
</dbReference>
<feature type="compositionally biased region" description="Basic and acidic residues" evidence="6">
    <location>
        <begin position="563"/>
        <end position="580"/>
    </location>
</feature>
<keyword evidence="1" id="KW-0479">Metal-binding</keyword>
<dbReference type="GO" id="GO:0005764">
    <property type="term" value="C:lysosome"/>
    <property type="evidence" value="ECO:0007669"/>
    <property type="project" value="TreeGrafter"/>
</dbReference>
<evidence type="ECO:0000256" key="2">
    <source>
        <dbReference type="ARBA" id="ARBA00022771"/>
    </source>
</evidence>
<dbReference type="Gene3D" id="3.30.40.10">
    <property type="entry name" value="Zinc/RING finger domain, C3HC4 (zinc finger)"/>
    <property type="match status" value="1"/>
</dbReference>
<gene>
    <name evidence="10" type="primary">PDE4DIP</name>
</gene>
<dbReference type="GO" id="GO:0072383">
    <property type="term" value="P:plus-end-directed vesicle transport along microtubule"/>
    <property type="evidence" value="ECO:0007669"/>
    <property type="project" value="TreeGrafter"/>
</dbReference>
<protein>
    <recommendedName>
        <fullName evidence="12">FYVE and coiled-coil domain containing 1b</fullName>
    </recommendedName>
</protein>
<dbReference type="PANTHER" id="PTHR46753:SF2">
    <property type="entry name" value="FYVE AND COILED-COIL DOMAIN-CONTAINING PROTEIN 1"/>
    <property type="match status" value="1"/>
</dbReference>
<evidence type="ECO:0000256" key="5">
    <source>
        <dbReference type="SAM" id="Coils"/>
    </source>
</evidence>
<dbReference type="InterPro" id="IPR017455">
    <property type="entry name" value="Znf_FYVE-rel"/>
</dbReference>
<keyword evidence="11" id="KW-1185">Reference proteome</keyword>
<feature type="compositionally biased region" description="Basic and acidic residues" evidence="6">
    <location>
        <begin position="501"/>
        <end position="547"/>
    </location>
</feature>
<dbReference type="Pfam" id="PF01363">
    <property type="entry name" value="FYVE"/>
    <property type="match status" value="1"/>
</dbReference>
<feature type="region of interest" description="Disordered" evidence="6">
    <location>
        <begin position="290"/>
        <end position="547"/>
    </location>
</feature>
<dbReference type="Gene3D" id="1.20.58.900">
    <property type="match status" value="1"/>
</dbReference>
<dbReference type="GeneTree" id="ENSGT00940000154044"/>